<proteinExistence type="predicted"/>
<keyword evidence="2" id="KW-0472">Membrane</keyword>
<sequence>ITSSSVMAIIMAHFTEQQALYFLVFFLISLLSICLVVWMTCMCLDWRRRRGTKSVVTLALAEGEVALASSGKLTGLRATKEATRYHETIVAIAFALYSYVSAVITRMSGSQHHTSLASFANTLHDAARSLKSGGVPYSASLLDRVSDQLDSSRVGVLRTPRPAAPPPAPPLSRTSIDRTTRLQSDIPTSSVRMTFIDEFTDEEDDRPMMPVRGIPV</sequence>
<dbReference type="EMBL" id="BTRK01000002">
    <property type="protein sequence ID" value="GMR35963.1"/>
    <property type="molecule type" value="Genomic_DNA"/>
</dbReference>
<keyword evidence="2" id="KW-1133">Transmembrane helix</keyword>
<feature type="region of interest" description="Disordered" evidence="1">
    <location>
        <begin position="152"/>
        <end position="184"/>
    </location>
</feature>
<protein>
    <submittedName>
        <fullName evidence="3">Uncharacterized protein</fullName>
    </submittedName>
</protein>
<feature type="non-terminal residue" evidence="3">
    <location>
        <position position="1"/>
    </location>
</feature>
<name>A0AAN4Z7Q1_9BILA</name>
<accession>A0AAN4Z7Q1</accession>
<evidence type="ECO:0000313" key="3">
    <source>
        <dbReference type="EMBL" id="GMR35963.1"/>
    </source>
</evidence>
<organism evidence="3 4">
    <name type="scientific">Pristionchus mayeri</name>
    <dbReference type="NCBI Taxonomy" id="1317129"/>
    <lineage>
        <taxon>Eukaryota</taxon>
        <taxon>Metazoa</taxon>
        <taxon>Ecdysozoa</taxon>
        <taxon>Nematoda</taxon>
        <taxon>Chromadorea</taxon>
        <taxon>Rhabditida</taxon>
        <taxon>Rhabditina</taxon>
        <taxon>Diplogasteromorpha</taxon>
        <taxon>Diplogasteroidea</taxon>
        <taxon>Neodiplogasteridae</taxon>
        <taxon>Pristionchus</taxon>
    </lineage>
</organism>
<reference evidence="4" key="1">
    <citation type="submission" date="2022-10" db="EMBL/GenBank/DDBJ databases">
        <title>Genome assembly of Pristionchus species.</title>
        <authorList>
            <person name="Yoshida K."/>
            <person name="Sommer R.J."/>
        </authorList>
    </citation>
    <scope>NUCLEOTIDE SEQUENCE [LARGE SCALE GENOMIC DNA]</scope>
    <source>
        <strain evidence="4">RS5460</strain>
    </source>
</reference>
<comment type="caution">
    <text evidence="3">The sequence shown here is derived from an EMBL/GenBank/DDBJ whole genome shotgun (WGS) entry which is preliminary data.</text>
</comment>
<evidence type="ECO:0000313" key="4">
    <source>
        <dbReference type="Proteomes" id="UP001328107"/>
    </source>
</evidence>
<evidence type="ECO:0000256" key="2">
    <source>
        <dbReference type="SAM" id="Phobius"/>
    </source>
</evidence>
<evidence type="ECO:0000256" key="1">
    <source>
        <dbReference type="SAM" id="MobiDB-lite"/>
    </source>
</evidence>
<dbReference type="AlphaFoldDB" id="A0AAN4Z7Q1"/>
<keyword evidence="4" id="KW-1185">Reference proteome</keyword>
<gene>
    <name evidence="3" type="ORF">PMAYCL1PPCAC_06158</name>
</gene>
<keyword evidence="2" id="KW-0812">Transmembrane</keyword>
<dbReference type="Proteomes" id="UP001328107">
    <property type="component" value="Unassembled WGS sequence"/>
</dbReference>
<feature type="transmembrane region" description="Helical" evidence="2">
    <location>
        <begin position="20"/>
        <end position="44"/>
    </location>
</feature>